<comment type="caution">
    <text evidence="1">The sequence shown here is derived from an EMBL/GenBank/DDBJ whole genome shotgun (WGS) entry which is preliminary data.</text>
</comment>
<evidence type="ECO:0000313" key="1">
    <source>
        <dbReference type="EMBL" id="EFP98298.1"/>
    </source>
</evidence>
<keyword evidence="2" id="KW-1185">Reference proteome</keyword>
<sequence>MTAIVKSSDEAADLFGASSQLSKADNLVSGGVTNTPAQLLAD</sequence>
<feature type="non-terminal residue" evidence="1">
    <location>
        <position position="42"/>
    </location>
</feature>
<reference evidence="1 2" key="1">
    <citation type="journal article" date="2012" name="Int. J. Syst. Evol. Microbiol.">
        <title>Vibrio caribbeanicus sp. nov., isolated from the marine sponge Scleritoderma cyanea.</title>
        <authorList>
            <person name="Hoffmann M."/>
            <person name="Monday S.R."/>
            <person name="Allard M.W."/>
            <person name="Strain E.A."/>
            <person name="Whittaker P."/>
            <person name="Naum M."/>
            <person name="McCarthy P.J."/>
            <person name="Lopez J.V."/>
            <person name="Fischer M."/>
            <person name="Brown E.W."/>
        </authorList>
    </citation>
    <scope>NUCLEOTIDE SEQUENCE [LARGE SCALE GENOMIC DNA]</scope>
    <source>
        <strain evidence="1 2">ATCC BAA-2122</strain>
    </source>
</reference>
<accession>E3BF45</accession>
<protein>
    <submittedName>
        <fullName evidence="1">Uncharacterized protein</fullName>
    </submittedName>
</protein>
<dbReference type="Proteomes" id="UP000002943">
    <property type="component" value="Unassembled WGS sequence"/>
</dbReference>
<dbReference type="EMBL" id="AEIU01000008">
    <property type="protein sequence ID" value="EFP98298.1"/>
    <property type="molecule type" value="Genomic_DNA"/>
</dbReference>
<proteinExistence type="predicted"/>
<organism evidence="1 2">
    <name type="scientific">Vibrio caribbeanicus ATCC BAA-2122</name>
    <dbReference type="NCBI Taxonomy" id="796620"/>
    <lineage>
        <taxon>Bacteria</taxon>
        <taxon>Pseudomonadati</taxon>
        <taxon>Pseudomonadota</taxon>
        <taxon>Gammaproteobacteria</taxon>
        <taxon>Vibrionales</taxon>
        <taxon>Vibrionaceae</taxon>
        <taxon>Vibrio</taxon>
    </lineage>
</organism>
<name>E3BF45_9VIBR</name>
<evidence type="ECO:0000313" key="2">
    <source>
        <dbReference type="Proteomes" id="UP000002943"/>
    </source>
</evidence>
<dbReference type="AlphaFoldDB" id="E3BF45"/>
<gene>
    <name evidence="1" type="ORF">VIBC2010_02206</name>
</gene>